<evidence type="ECO:0000259" key="2">
    <source>
        <dbReference type="Pfam" id="PF01266"/>
    </source>
</evidence>
<dbReference type="Gene3D" id="3.30.9.10">
    <property type="entry name" value="D-Amino Acid Oxidase, subunit A, domain 2"/>
    <property type="match status" value="1"/>
</dbReference>
<dbReference type="Pfam" id="PF01266">
    <property type="entry name" value="DAO"/>
    <property type="match status" value="1"/>
</dbReference>
<dbReference type="PANTHER" id="PTHR13847:SF289">
    <property type="entry name" value="GLYCINE OXIDASE"/>
    <property type="match status" value="1"/>
</dbReference>
<dbReference type="GO" id="GO:0005737">
    <property type="term" value="C:cytoplasm"/>
    <property type="evidence" value="ECO:0007669"/>
    <property type="project" value="TreeGrafter"/>
</dbReference>
<dbReference type="PANTHER" id="PTHR13847">
    <property type="entry name" value="SARCOSINE DEHYDROGENASE-RELATED"/>
    <property type="match status" value="1"/>
</dbReference>
<name>A0A0F9TUT3_9ZZZZ</name>
<sequence length="438" mass="48557">MRLHILAEQNKQQIAVVGAGIIGICCALNLQRAGFDVTLYDENGLAQGCSKGNAGHFATEQIFPLAHPSLLKKLPGMLFNPLGPLRIDWRYIFKALPWFWLFTKNMRSKTYSANIEALKALNNRAITAYEHLLNEFNLAHLLTKKGSLLTFETTSLTHIKKIYNSFIAQGIPVELLSAEEVKLLEPTLSAVITHALLFKDVAHSVDPYFFCINLAEQFSALGGKFCQQKISKIKQSDGGYILSNNQQTFFVDKVVVAAGAWSKSLIEPLGYKVPLDTERGYHCMLASNYGLSRPVASAERNFIMTPMIQGLRIAGTVEFAGTEREMNEKRAFALVPHAKAMLSNSSIPSEPSSIWMGCRPSLPDSLPVISEAPYHPNLFFAFGHQHLGLTQGAVTGELITSLCLRQDAEIDLTPYSICRFNTQAASNSPYHLRNKHIN</sequence>
<keyword evidence="1" id="KW-0560">Oxidoreductase</keyword>
<reference evidence="3" key="1">
    <citation type="journal article" date="2015" name="Nature">
        <title>Complex archaea that bridge the gap between prokaryotes and eukaryotes.</title>
        <authorList>
            <person name="Spang A."/>
            <person name="Saw J.H."/>
            <person name="Jorgensen S.L."/>
            <person name="Zaremba-Niedzwiedzka K."/>
            <person name="Martijn J."/>
            <person name="Lind A.E."/>
            <person name="van Eijk R."/>
            <person name="Schleper C."/>
            <person name="Guy L."/>
            <person name="Ettema T.J."/>
        </authorList>
    </citation>
    <scope>NUCLEOTIDE SEQUENCE</scope>
</reference>
<proteinExistence type="predicted"/>
<evidence type="ECO:0000313" key="3">
    <source>
        <dbReference type="EMBL" id="KKN52871.1"/>
    </source>
</evidence>
<dbReference type="SUPFAM" id="SSF51905">
    <property type="entry name" value="FAD/NAD(P)-binding domain"/>
    <property type="match status" value="1"/>
</dbReference>
<protein>
    <recommendedName>
        <fullName evidence="2">FAD dependent oxidoreductase domain-containing protein</fullName>
    </recommendedName>
</protein>
<dbReference type="SUPFAM" id="SSF54373">
    <property type="entry name" value="FAD-linked reductases, C-terminal domain"/>
    <property type="match status" value="1"/>
</dbReference>
<dbReference type="AlphaFoldDB" id="A0A0F9TUT3"/>
<gene>
    <name evidence="3" type="ORF">LCGC14_0608070</name>
</gene>
<comment type="caution">
    <text evidence="3">The sequence shown here is derived from an EMBL/GenBank/DDBJ whole genome shotgun (WGS) entry which is preliminary data.</text>
</comment>
<feature type="domain" description="FAD dependent oxidoreductase" evidence="2">
    <location>
        <begin position="14"/>
        <end position="401"/>
    </location>
</feature>
<dbReference type="InterPro" id="IPR036188">
    <property type="entry name" value="FAD/NAD-bd_sf"/>
</dbReference>
<dbReference type="EMBL" id="LAZR01001000">
    <property type="protein sequence ID" value="KKN52871.1"/>
    <property type="molecule type" value="Genomic_DNA"/>
</dbReference>
<accession>A0A0F9TUT3</accession>
<dbReference type="GO" id="GO:0016491">
    <property type="term" value="F:oxidoreductase activity"/>
    <property type="evidence" value="ECO:0007669"/>
    <property type="project" value="UniProtKB-KW"/>
</dbReference>
<dbReference type="InterPro" id="IPR006076">
    <property type="entry name" value="FAD-dep_OxRdtase"/>
</dbReference>
<organism evidence="3">
    <name type="scientific">marine sediment metagenome</name>
    <dbReference type="NCBI Taxonomy" id="412755"/>
    <lineage>
        <taxon>unclassified sequences</taxon>
        <taxon>metagenomes</taxon>
        <taxon>ecological metagenomes</taxon>
    </lineage>
</organism>
<evidence type="ECO:0000256" key="1">
    <source>
        <dbReference type="ARBA" id="ARBA00023002"/>
    </source>
</evidence>
<dbReference type="Gene3D" id="3.50.50.60">
    <property type="entry name" value="FAD/NAD(P)-binding domain"/>
    <property type="match status" value="2"/>
</dbReference>